<reference evidence="2 3" key="1">
    <citation type="submission" date="2020-04" db="EMBL/GenBank/DDBJ databases">
        <title>Draft Genome Sequence of Streptomyces morookaense DSM 40503, an 8-azaguanine-producing strain.</title>
        <authorList>
            <person name="Qi J."/>
            <person name="Gao J.-M."/>
        </authorList>
    </citation>
    <scope>NUCLEOTIDE SEQUENCE [LARGE SCALE GENOMIC DNA]</scope>
    <source>
        <strain evidence="2 3">DSM 40503</strain>
    </source>
</reference>
<dbReference type="SUPFAM" id="SSF51182">
    <property type="entry name" value="RmlC-like cupins"/>
    <property type="match status" value="1"/>
</dbReference>
<protein>
    <submittedName>
        <fullName evidence="2">Cupin domain-containing protein</fullName>
    </submittedName>
</protein>
<proteinExistence type="predicted"/>
<dbReference type="EMBL" id="JABBXF010000047">
    <property type="protein sequence ID" value="NVK80178.1"/>
    <property type="molecule type" value="Genomic_DNA"/>
</dbReference>
<evidence type="ECO:0000313" key="2">
    <source>
        <dbReference type="EMBL" id="NVK80178.1"/>
    </source>
</evidence>
<dbReference type="RefSeq" id="WP_171083838.1">
    <property type="nucleotide sequence ID" value="NZ_BNBU01000004.1"/>
</dbReference>
<dbReference type="AlphaFoldDB" id="A0A7Y7E8N6"/>
<dbReference type="InterPro" id="IPR014710">
    <property type="entry name" value="RmlC-like_jellyroll"/>
</dbReference>
<dbReference type="InterPro" id="IPR011051">
    <property type="entry name" value="RmlC_Cupin_sf"/>
</dbReference>
<evidence type="ECO:0000259" key="1">
    <source>
        <dbReference type="Pfam" id="PF12973"/>
    </source>
</evidence>
<sequence>MSVTVPAAPARPAPPAALASSLPVILRSIEERGLAFEELTFAPLTADGRTGVGIHRLYTTEETGAGGPAAGIVRYEPGAATVPHRHQGYEIIYVFEGQLETEAGAHPAGSMLVMSPGSVHAPRSADGAVLLVVWEQPVLPLR</sequence>
<dbReference type="Proteomes" id="UP000587462">
    <property type="component" value="Unassembled WGS sequence"/>
</dbReference>
<dbReference type="Pfam" id="PF12973">
    <property type="entry name" value="Cupin_7"/>
    <property type="match status" value="1"/>
</dbReference>
<accession>A0A7Y7E8N6</accession>
<evidence type="ECO:0000313" key="3">
    <source>
        <dbReference type="Proteomes" id="UP000587462"/>
    </source>
</evidence>
<name>A0A7Y7E8N6_STRMO</name>
<keyword evidence="3" id="KW-1185">Reference proteome</keyword>
<organism evidence="2 3">
    <name type="scientific">Streptomyces morookaense</name>
    <name type="common">Streptoverticillium morookaense</name>
    <dbReference type="NCBI Taxonomy" id="1970"/>
    <lineage>
        <taxon>Bacteria</taxon>
        <taxon>Bacillati</taxon>
        <taxon>Actinomycetota</taxon>
        <taxon>Actinomycetes</taxon>
        <taxon>Kitasatosporales</taxon>
        <taxon>Streptomycetaceae</taxon>
        <taxon>Streptomyces</taxon>
    </lineage>
</organism>
<feature type="domain" description="ChrR-like cupin" evidence="1">
    <location>
        <begin position="36"/>
        <end position="135"/>
    </location>
</feature>
<dbReference type="Gene3D" id="2.60.120.10">
    <property type="entry name" value="Jelly Rolls"/>
    <property type="match status" value="1"/>
</dbReference>
<dbReference type="InterPro" id="IPR025979">
    <property type="entry name" value="ChrR-like_cupin_dom"/>
</dbReference>
<gene>
    <name evidence="2" type="ORF">HG542_21295</name>
</gene>
<comment type="caution">
    <text evidence="2">The sequence shown here is derived from an EMBL/GenBank/DDBJ whole genome shotgun (WGS) entry which is preliminary data.</text>
</comment>